<keyword evidence="2" id="KW-1185">Reference proteome</keyword>
<proteinExistence type="predicted"/>
<gene>
    <name evidence="1" type="ORF">CHS0354_042849</name>
</gene>
<evidence type="ECO:0000313" key="2">
    <source>
        <dbReference type="Proteomes" id="UP001195483"/>
    </source>
</evidence>
<evidence type="ECO:0000313" key="1">
    <source>
        <dbReference type="EMBL" id="KAK3603842.1"/>
    </source>
</evidence>
<comment type="caution">
    <text evidence="1">The sequence shown here is derived from an EMBL/GenBank/DDBJ whole genome shotgun (WGS) entry which is preliminary data.</text>
</comment>
<organism evidence="1 2">
    <name type="scientific">Potamilus streckersoni</name>
    <dbReference type="NCBI Taxonomy" id="2493646"/>
    <lineage>
        <taxon>Eukaryota</taxon>
        <taxon>Metazoa</taxon>
        <taxon>Spiralia</taxon>
        <taxon>Lophotrochozoa</taxon>
        <taxon>Mollusca</taxon>
        <taxon>Bivalvia</taxon>
        <taxon>Autobranchia</taxon>
        <taxon>Heteroconchia</taxon>
        <taxon>Palaeoheterodonta</taxon>
        <taxon>Unionida</taxon>
        <taxon>Unionoidea</taxon>
        <taxon>Unionidae</taxon>
        <taxon>Ambleminae</taxon>
        <taxon>Lampsilini</taxon>
        <taxon>Potamilus</taxon>
    </lineage>
</organism>
<dbReference type="AlphaFoldDB" id="A0AAE0W811"/>
<reference evidence="1" key="2">
    <citation type="journal article" date="2021" name="Genome Biol. Evol.">
        <title>Developing a high-quality reference genome for a parasitic bivalve with doubly uniparental inheritance (Bivalvia: Unionida).</title>
        <authorList>
            <person name="Smith C.H."/>
        </authorList>
    </citation>
    <scope>NUCLEOTIDE SEQUENCE</scope>
    <source>
        <strain evidence="1">CHS0354</strain>
        <tissue evidence="1">Mantle</tissue>
    </source>
</reference>
<protein>
    <submittedName>
        <fullName evidence="1">Uncharacterized protein</fullName>
    </submittedName>
</protein>
<reference evidence="1" key="1">
    <citation type="journal article" date="2021" name="Genome Biol. Evol.">
        <title>A High-Quality Reference Genome for a Parasitic Bivalve with Doubly Uniparental Inheritance (Bivalvia: Unionida).</title>
        <authorList>
            <person name="Smith C.H."/>
        </authorList>
    </citation>
    <scope>NUCLEOTIDE SEQUENCE</scope>
    <source>
        <strain evidence="1">CHS0354</strain>
    </source>
</reference>
<dbReference type="Proteomes" id="UP001195483">
    <property type="component" value="Unassembled WGS sequence"/>
</dbReference>
<reference evidence="1" key="3">
    <citation type="submission" date="2023-05" db="EMBL/GenBank/DDBJ databases">
        <authorList>
            <person name="Smith C.H."/>
        </authorList>
    </citation>
    <scope>NUCLEOTIDE SEQUENCE</scope>
    <source>
        <strain evidence="1">CHS0354</strain>
        <tissue evidence="1">Mantle</tissue>
    </source>
</reference>
<sequence length="365" mass="42565">MPAFSRLSHIDVIEPARIRRRFDLDGRINPTEYRAHIISSIRTVKNMYRTNGASYVYSTYKTNNEDARLTMERAQEILSRVDFGTIDRPRRYHLQSSYLTFRETPSRRQRRLNRTLSLLYGVEIRNNFWEVTLHDGRVSDGRRGLFLLNQETLPGALVGVDQKYYTRDYPYNVVVYGLYLVPIPVDQEVGTERMSTTSNCVAELVIKHFKESTRGNGLTQRRANIISAWNNRVFDAGASKKDIIELEKKLKIPIIVKMLPDRVFYNSGCYRSKGAAIEILDHNFHGWGIGDRDFPLNKTIRYYTGDIFHWIKSNMKNVPVNVWLFRGGNDYDQFVMRNDSVKDNCDSGIIYRTEELQNSMIEFAK</sequence>
<accession>A0AAE0W811</accession>
<dbReference type="EMBL" id="JAEAOA010002358">
    <property type="protein sequence ID" value="KAK3603842.1"/>
    <property type="molecule type" value="Genomic_DNA"/>
</dbReference>
<name>A0AAE0W811_9BIVA</name>
<feature type="non-terminal residue" evidence="1">
    <location>
        <position position="365"/>
    </location>
</feature>